<evidence type="ECO:0000256" key="1">
    <source>
        <dbReference type="SAM" id="Phobius"/>
    </source>
</evidence>
<keyword evidence="1" id="KW-0472">Membrane</keyword>
<name>A0A5N5QDB8_9AGAM</name>
<reference evidence="2 3" key="1">
    <citation type="journal article" date="2019" name="Fungal Biol. Biotechnol.">
        <title>Draft genome sequence of fastidious pathogen Ceratobasidium theobromae, which causes vascular-streak dieback in Theobroma cacao.</title>
        <authorList>
            <person name="Ali S.S."/>
            <person name="Asman A."/>
            <person name="Shao J."/>
            <person name="Firmansyah A.P."/>
            <person name="Susilo A.W."/>
            <person name="Rosmana A."/>
            <person name="McMahon P."/>
            <person name="Junaid M."/>
            <person name="Guest D."/>
            <person name="Kheng T.Y."/>
            <person name="Meinhardt L.W."/>
            <person name="Bailey B.A."/>
        </authorList>
    </citation>
    <scope>NUCLEOTIDE SEQUENCE [LARGE SCALE GENOMIC DNA]</scope>
    <source>
        <strain evidence="2 3">CT2</strain>
    </source>
</reference>
<comment type="caution">
    <text evidence="2">The sequence shown here is derived from an EMBL/GenBank/DDBJ whole genome shotgun (WGS) entry which is preliminary data.</text>
</comment>
<dbReference type="OrthoDB" id="3152367at2759"/>
<evidence type="ECO:0000313" key="3">
    <source>
        <dbReference type="Proteomes" id="UP000383932"/>
    </source>
</evidence>
<protein>
    <recommendedName>
        <fullName evidence="4">Transmembrane protein</fullName>
    </recommendedName>
</protein>
<keyword evidence="1" id="KW-0812">Transmembrane</keyword>
<gene>
    <name evidence="2" type="ORF">CTheo_7030</name>
</gene>
<feature type="transmembrane region" description="Helical" evidence="1">
    <location>
        <begin position="239"/>
        <end position="264"/>
    </location>
</feature>
<accession>A0A5N5QDB8</accession>
<evidence type="ECO:0008006" key="4">
    <source>
        <dbReference type="Google" id="ProtNLM"/>
    </source>
</evidence>
<dbReference type="EMBL" id="SSOP01000258">
    <property type="protein sequence ID" value="KAB5589523.1"/>
    <property type="molecule type" value="Genomic_DNA"/>
</dbReference>
<evidence type="ECO:0000313" key="2">
    <source>
        <dbReference type="EMBL" id="KAB5589523.1"/>
    </source>
</evidence>
<proteinExistence type="predicted"/>
<keyword evidence="3" id="KW-1185">Reference proteome</keyword>
<keyword evidence="1" id="KW-1133">Transmembrane helix</keyword>
<organism evidence="2 3">
    <name type="scientific">Ceratobasidium theobromae</name>
    <dbReference type="NCBI Taxonomy" id="1582974"/>
    <lineage>
        <taxon>Eukaryota</taxon>
        <taxon>Fungi</taxon>
        <taxon>Dikarya</taxon>
        <taxon>Basidiomycota</taxon>
        <taxon>Agaricomycotina</taxon>
        <taxon>Agaricomycetes</taxon>
        <taxon>Cantharellales</taxon>
        <taxon>Ceratobasidiaceae</taxon>
        <taxon>Ceratobasidium</taxon>
    </lineage>
</organism>
<dbReference type="AlphaFoldDB" id="A0A5N5QDB8"/>
<feature type="transmembrane region" description="Helical" evidence="1">
    <location>
        <begin position="93"/>
        <end position="116"/>
    </location>
</feature>
<dbReference type="Proteomes" id="UP000383932">
    <property type="component" value="Unassembled WGS sequence"/>
</dbReference>
<sequence length="268" mass="30123">MEHDHEALDMAVHALGISPMISHTKPGPTGLEAGRVPVLANFEDKDKADKEMLVGRFRALGVMSTFVAGVEAQCLGLILWPENKSGLLEVVRALLLAGLLLSLFGAALSVFLARWVEVLGAGGRMILSYQRNCERMYPRWVKEWNEKVASEKQKPKKDREDVSMLAGYKWIQEKENRLLDELVNYYIPNAQITNSTFFKIICEIVRFALDQVAPFVFYGFFLCVLGMTLYTWAARSQVTAIVCTIMTTAGFAAILLLVWVDVFIRLLD</sequence>
<feature type="transmembrane region" description="Helical" evidence="1">
    <location>
        <begin position="59"/>
        <end position="81"/>
    </location>
</feature>
<feature type="transmembrane region" description="Helical" evidence="1">
    <location>
        <begin position="215"/>
        <end position="233"/>
    </location>
</feature>